<dbReference type="InterPro" id="IPR013783">
    <property type="entry name" value="Ig-like_fold"/>
</dbReference>
<feature type="domain" description="Dystroglycan-type cadherin-like" evidence="4">
    <location>
        <begin position="21"/>
        <end position="115"/>
    </location>
</feature>
<feature type="region of interest" description="Disordered" evidence="1">
    <location>
        <begin position="727"/>
        <end position="764"/>
    </location>
</feature>
<reference evidence="5 6" key="1">
    <citation type="journal article" date="2013" name="MBio">
        <title>Genome sequencing of the plant pathogen Taphrina deformans, the causal agent of peach leaf curl.</title>
        <authorList>
            <person name="Cisse O.H."/>
            <person name="Almeida J.M.G.C.F."/>
            <person name="Fonseca A."/>
            <person name="Kumar A.A."/>
            <person name="Salojaervi J."/>
            <person name="Overmyer K."/>
            <person name="Hauser P.M."/>
            <person name="Pagni M."/>
        </authorList>
    </citation>
    <scope>NUCLEOTIDE SEQUENCE [LARGE SCALE GENOMIC DNA]</scope>
    <source>
        <strain evidence="6">PYCC 5710 / ATCC 11124 / CBS 356.35 / IMI 108563 / JCM 9778 / NBRC 8474</strain>
    </source>
</reference>
<dbReference type="Proteomes" id="UP000013776">
    <property type="component" value="Unassembled WGS sequence"/>
</dbReference>
<keyword evidence="2" id="KW-0472">Membrane</keyword>
<dbReference type="eggNOG" id="ENOG502QURR">
    <property type="taxonomic scope" value="Eukaryota"/>
</dbReference>
<sequence length="895" mass="95454">MLGLTLSIFLLLIQQACSLPTLAYPFNSQVPPVARIGQYYNYTLAKNTFANFRSDIRYTLSNAPTWLSFDPTSLTLSGTPAVTDEGNPTLQLVATDSTGSATDSAVLVVSSRTAPYVSKSLESQLQSVGSTDGKGALILTPSTAFHITFSKETFAETGANVTAYYGTSDNFTPLPSWISFDATTIQFTGTAPPVVSAIAPPQYFEFVLVGTDYPGFAGISATFQIVIGAHQLSFSKSQYDLIASIGTPFQFQVPVKDLIMDGTTISADNITSVSANTTGSWLSFNSTSYTLAGTPNSSISNVTTVAVTFKDRYSDVASTNIKITLNQTMLANTTSTTSQNSTAQIFSKGLPVTFNAIPGTFFSYTFNTSVVPSAATLNITISGASWLHYNAANKTLYGEVPIASKKKRQTTNTGTVTVTASNGGQSETQTIGITLGSPVTPITPTTPSTTSATTTSSATATDTAAATSKAAGSGLSSRQKLAIGLGISLPILIACLAILLCCCLRRKRKAQSSRSVSSSVISRPVEREKDEWPQPATEAYDEPRQLGAFEMFKSNSSGRLSGYAVEVNQSGMLAPPLAPLAHELPPLPESPGFEAVRSAYGSEDSRSRTISTITSTSSGLAAGNKALSVNQSIGNVQPVHRNVNSIKQVYNVRRSVKDSDNRDSTNTMDTVSTDELFSVRLVGDSQHHTDMAPPIMRAETPGHIVAQPSAQTIGTYTSSENDHIQRYGSQGESLSSGPHSRHQLSQISRNDSSQPQPWRVINSQDSYDSFGSYATTDSHLSDEFSFDESLSGESQEHRRYEEGTSEETDSDVPTQTHVYRPESDAVLLAAPLSPDWAMTPRQASVARRPTMNERVASMGKARLMESTARRPMSSASIGSPDVSAETETSAEIAFV</sequence>
<evidence type="ECO:0000256" key="1">
    <source>
        <dbReference type="SAM" id="MobiDB-lite"/>
    </source>
</evidence>
<dbReference type="EMBL" id="CAHR02000331">
    <property type="protein sequence ID" value="CCG84871.1"/>
    <property type="molecule type" value="Genomic_DNA"/>
</dbReference>
<feature type="region of interest" description="Disordered" evidence="1">
    <location>
        <begin position="865"/>
        <end position="895"/>
    </location>
</feature>
<feature type="region of interest" description="Disordered" evidence="1">
    <location>
        <begin position="434"/>
        <end position="459"/>
    </location>
</feature>
<dbReference type="Gene3D" id="2.60.40.10">
    <property type="entry name" value="Immunoglobulins"/>
    <property type="match status" value="4"/>
</dbReference>
<dbReference type="InterPro" id="IPR006644">
    <property type="entry name" value="Cadg"/>
</dbReference>
<feature type="domain" description="Dystroglycan-type cadherin-like" evidence="4">
    <location>
        <begin position="240"/>
        <end position="332"/>
    </location>
</feature>
<dbReference type="SUPFAM" id="SSF49313">
    <property type="entry name" value="Cadherin-like"/>
    <property type="match status" value="4"/>
</dbReference>
<dbReference type="AlphaFoldDB" id="R4XNP8"/>
<comment type="caution">
    <text evidence="5">The sequence shown here is derived from an EMBL/GenBank/DDBJ whole genome shotgun (WGS) entry which is preliminary data.</text>
</comment>
<name>R4XNP8_TAPDE</name>
<feature type="region of interest" description="Disordered" evidence="1">
    <location>
        <begin position="514"/>
        <end position="536"/>
    </location>
</feature>
<feature type="domain" description="Dystroglycan-type cadherin-like" evidence="4">
    <location>
        <begin position="129"/>
        <end position="234"/>
    </location>
</feature>
<evidence type="ECO:0000256" key="3">
    <source>
        <dbReference type="SAM" id="SignalP"/>
    </source>
</evidence>
<feature type="compositionally biased region" description="Low complexity" evidence="1">
    <location>
        <begin position="436"/>
        <end position="459"/>
    </location>
</feature>
<keyword evidence="3" id="KW-0732">Signal</keyword>
<dbReference type="GO" id="GO:0016020">
    <property type="term" value="C:membrane"/>
    <property type="evidence" value="ECO:0007669"/>
    <property type="project" value="InterPro"/>
</dbReference>
<dbReference type="Pfam" id="PF04478">
    <property type="entry name" value="Mid2"/>
    <property type="match status" value="1"/>
</dbReference>
<keyword evidence="6" id="KW-1185">Reference proteome</keyword>
<evidence type="ECO:0000259" key="4">
    <source>
        <dbReference type="SMART" id="SM00736"/>
    </source>
</evidence>
<dbReference type="InterPro" id="IPR007567">
    <property type="entry name" value="Mid2_dom"/>
</dbReference>
<proteinExistence type="predicted"/>
<feature type="chain" id="PRO_5004373390" description="Dystroglycan-type cadherin-like domain-containing protein" evidence="3">
    <location>
        <begin position="19"/>
        <end position="895"/>
    </location>
</feature>
<gene>
    <name evidence="5" type="ORF">TAPDE_005420</name>
</gene>
<dbReference type="STRING" id="1097556.R4XNP8"/>
<keyword evidence="2" id="KW-0812">Transmembrane</keyword>
<dbReference type="SMART" id="SM00736">
    <property type="entry name" value="CADG"/>
    <property type="match status" value="4"/>
</dbReference>
<dbReference type="VEuPathDB" id="FungiDB:TAPDE_005420"/>
<dbReference type="Pfam" id="PF05345">
    <property type="entry name" value="He_PIG"/>
    <property type="match status" value="3"/>
</dbReference>
<evidence type="ECO:0000313" key="6">
    <source>
        <dbReference type="Proteomes" id="UP000013776"/>
    </source>
</evidence>
<dbReference type="InterPro" id="IPR015919">
    <property type="entry name" value="Cadherin-like_sf"/>
</dbReference>
<accession>R4XNP8</accession>
<evidence type="ECO:0000313" key="5">
    <source>
        <dbReference type="EMBL" id="CCG84871.1"/>
    </source>
</evidence>
<organism evidence="5 6">
    <name type="scientific">Taphrina deformans (strain PYCC 5710 / ATCC 11124 / CBS 356.35 / IMI 108563 / JCM 9778 / NBRC 8474)</name>
    <name type="common">Peach leaf curl fungus</name>
    <name type="synonym">Lalaria deformans</name>
    <dbReference type="NCBI Taxonomy" id="1097556"/>
    <lineage>
        <taxon>Eukaryota</taxon>
        <taxon>Fungi</taxon>
        <taxon>Dikarya</taxon>
        <taxon>Ascomycota</taxon>
        <taxon>Taphrinomycotina</taxon>
        <taxon>Taphrinomycetes</taxon>
        <taxon>Taphrinales</taxon>
        <taxon>Taphrinaceae</taxon>
        <taxon>Taphrina</taxon>
    </lineage>
</organism>
<evidence type="ECO:0000256" key="2">
    <source>
        <dbReference type="SAM" id="Phobius"/>
    </source>
</evidence>
<feature type="signal peptide" evidence="3">
    <location>
        <begin position="1"/>
        <end position="18"/>
    </location>
</feature>
<dbReference type="GO" id="GO:0005509">
    <property type="term" value="F:calcium ion binding"/>
    <property type="evidence" value="ECO:0007669"/>
    <property type="project" value="InterPro"/>
</dbReference>
<feature type="domain" description="Dystroglycan-type cadherin-like" evidence="4">
    <location>
        <begin position="352"/>
        <end position="441"/>
    </location>
</feature>
<feature type="region of interest" description="Disordered" evidence="1">
    <location>
        <begin position="781"/>
        <end position="815"/>
    </location>
</feature>
<dbReference type="OrthoDB" id="41532at2759"/>
<feature type="compositionally biased region" description="Low complexity" evidence="1">
    <location>
        <begin position="514"/>
        <end position="523"/>
    </location>
</feature>
<keyword evidence="2" id="KW-1133">Transmembrane helix</keyword>
<feature type="transmembrane region" description="Helical" evidence="2">
    <location>
        <begin position="481"/>
        <end position="504"/>
    </location>
</feature>
<protein>
    <recommendedName>
        <fullName evidence="4">Dystroglycan-type cadherin-like domain-containing protein</fullName>
    </recommendedName>
</protein>